<gene>
    <name evidence="1" type="ORF">ETSY2_20715</name>
</gene>
<evidence type="ECO:0000313" key="1">
    <source>
        <dbReference type="EMBL" id="ETX05824.1"/>
    </source>
</evidence>
<protein>
    <recommendedName>
        <fullName evidence="3">ACT domain-containing protein</fullName>
    </recommendedName>
</protein>
<organism evidence="1 2">
    <name type="scientific">Candidatus Entotheonella gemina</name>
    <dbReference type="NCBI Taxonomy" id="1429439"/>
    <lineage>
        <taxon>Bacteria</taxon>
        <taxon>Pseudomonadati</taxon>
        <taxon>Nitrospinota/Tectimicrobiota group</taxon>
        <taxon>Candidatus Tectimicrobiota</taxon>
        <taxon>Candidatus Entotheonellia</taxon>
        <taxon>Candidatus Entotheonellales</taxon>
        <taxon>Candidatus Entotheonellaceae</taxon>
        <taxon>Candidatus Entotheonella</taxon>
    </lineage>
</organism>
<name>W4M676_9BACT</name>
<accession>W4M676</accession>
<keyword evidence="2" id="KW-1185">Reference proteome</keyword>
<dbReference type="EMBL" id="AZHX01000858">
    <property type="protein sequence ID" value="ETX05824.1"/>
    <property type="molecule type" value="Genomic_DNA"/>
</dbReference>
<sequence>MSCILRIILNSVNSLDEFKSIFSDNNIEIRHLNSDKSKYVILLEFNENIILDTLESYIEANQSDIISYRFIISIDTEYDTRIIDVPDNVVEAIRRLGGDVRFKYTFIDEDMDEDMDES</sequence>
<evidence type="ECO:0008006" key="3">
    <source>
        <dbReference type="Google" id="ProtNLM"/>
    </source>
</evidence>
<evidence type="ECO:0000313" key="2">
    <source>
        <dbReference type="Proteomes" id="UP000019140"/>
    </source>
</evidence>
<dbReference type="Proteomes" id="UP000019140">
    <property type="component" value="Unassembled WGS sequence"/>
</dbReference>
<comment type="caution">
    <text evidence="1">The sequence shown here is derived from an EMBL/GenBank/DDBJ whole genome shotgun (WGS) entry which is preliminary data.</text>
</comment>
<dbReference type="AlphaFoldDB" id="W4M676"/>
<proteinExistence type="predicted"/>
<reference evidence="1 2" key="1">
    <citation type="journal article" date="2014" name="Nature">
        <title>An environmental bacterial taxon with a large and distinct metabolic repertoire.</title>
        <authorList>
            <person name="Wilson M.C."/>
            <person name="Mori T."/>
            <person name="Ruckert C."/>
            <person name="Uria A.R."/>
            <person name="Helf M.J."/>
            <person name="Takada K."/>
            <person name="Gernert C."/>
            <person name="Steffens U.A."/>
            <person name="Heycke N."/>
            <person name="Schmitt S."/>
            <person name="Rinke C."/>
            <person name="Helfrich E.J."/>
            <person name="Brachmann A.O."/>
            <person name="Gurgui C."/>
            <person name="Wakimoto T."/>
            <person name="Kracht M."/>
            <person name="Crusemann M."/>
            <person name="Hentschel U."/>
            <person name="Abe I."/>
            <person name="Matsunaga S."/>
            <person name="Kalinowski J."/>
            <person name="Takeyama H."/>
            <person name="Piel J."/>
        </authorList>
    </citation>
    <scope>NUCLEOTIDE SEQUENCE [LARGE SCALE GENOMIC DNA]</scope>
    <source>
        <strain evidence="2">TSY2</strain>
    </source>
</reference>
<dbReference type="HOGENOM" id="CLU_165965_0_0_7"/>